<accession>A0A450XLF0</accession>
<evidence type="ECO:0000313" key="2">
    <source>
        <dbReference type="EMBL" id="VFK33170.1"/>
    </source>
</evidence>
<sequence length="57" mass="6429">MLNYPLDQGKSHLIHGKSYLSDPESKWDSDVFSCQSSHDHSLGFRLVSEAPEKVPID</sequence>
<reference evidence="1" key="1">
    <citation type="submission" date="2019-02" db="EMBL/GenBank/DDBJ databases">
        <authorList>
            <person name="Gruber-Vodicka R. H."/>
            <person name="Seah K. B. B."/>
        </authorList>
    </citation>
    <scope>NUCLEOTIDE SEQUENCE</scope>
    <source>
        <strain evidence="1">BECK_BZ197</strain>
        <strain evidence="3">BECK_BZ198</strain>
        <strain evidence="2">BECK_BZ199</strain>
    </source>
</reference>
<dbReference type="EMBL" id="CAADFO010000057">
    <property type="protein sequence ID" value="VFK29988.1"/>
    <property type="molecule type" value="Genomic_DNA"/>
</dbReference>
<dbReference type="AlphaFoldDB" id="A0A450XLF0"/>
<evidence type="ECO:0000313" key="3">
    <source>
        <dbReference type="EMBL" id="VFK76032.1"/>
    </source>
</evidence>
<protein>
    <recommendedName>
        <fullName evidence="4">Sulfatase-modifying factor enzyme 1</fullName>
    </recommendedName>
</protein>
<proteinExistence type="predicted"/>
<organism evidence="1">
    <name type="scientific">Candidatus Kentrum sp. MB</name>
    <dbReference type="NCBI Taxonomy" id="2138164"/>
    <lineage>
        <taxon>Bacteria</taxon>
        <taxon>Pseudomonadati</taxon>
        <taxon>Pseudomonadota</taxon>
        <taxon>Gammaproteobacteria</taxon>
        <taxon>Candidatus Kentrum</taxon>
    </lineage>
</organism>
<dbReference type="EMBL" id="CAADGH010000039">
    <property type="protein sequence ID" value="VFK76032.1"/>
    <property type="molecule type" value="Genomic_DNA"/>
</dbReference>
<evidence type="ECO:0008006" key="4">
    <source>
        <dbReference type="Google" id="ProtNLM"/>
    </source>
</evidence>
<name>A0A450XLF0_9GAMM</name>
<gene>
    <name evidence="1" type="ORF">BECKMB1821G_GA0114241_105712</name>
    <name evidence="3" type="ORF">BECKMB1821H_GA0114242_103911</name>
    <name evidence="2" type="ORF">BECKMB1821I_GA0114274_104112</name>
</gene>
<evidence type="ECO:0000313" key="1">
    <source>
        <dbReference type="EMBL" id="VFK29988.1"/>
    </source>
</evidence>
<dbReference type="EMBL" id="CAADFQ010000041">
    <property type="protein sequence ID" value="VFK33170.1"/>
    <property type="molecule type" value="Genomic_DNA"/>
</dbReference>